<sequence>MARTLTAAILALGIGAGAAQAQEPSQDGHRFLTASPAGAIRASKLIGLPVTGQDHVKVGSIEDVLVDDNGRVLAVLIGVGGFLGIGEKRVAVPYQDLALNTDGDAGAAGPTSVVTPKNAPSTDAATTAGPETMPGAQTSSQALEAVEARRSGTVDDKTGSTARTDDARGRATVMVGEPSRAEIRLTKAQLQAAPAFQDARTK</sequence>
<keyword evidence="5" id="KW-1185">Reference proteome</keyword>
<evidence type="ECO:0000256" key="1">
    <source>
        <dbReference type="SAM" id="MobiDB-lite"/>
    </source>
</evidence>
<proteinExistence type="predicted"/>
<feature type="domain" description="PRC-barrel" evidence="3">
    <location>
        <begin position="39"/>
        <end position="100"/>
    </location>
</feature>
<organism evidence="4 5">
    <name type="scientific">Methylobacterium soli</name>
    <dbReference type="NCBI Taxonomy" id="553447"/>
    <lineage>
        <taxon>Bacteria</taxon>
        <taxon>Pseudomonadati</taxon>
        <taxon>Pseudomonadota</taxon>
        <taxon>Alphaproteobacteria</taxon>
        <taxon>Hyphomicrobiales</taxon>
        <taxon>Methylobacteriaceae</taxon>
        <taxon>Methylobacterium</taxon>
    </lineage>
</organism>
<dbReference type="OrthoDB" id="7994716at2"/>
<dbReference type="Gene3D" id="2.30.30.240">
    <property type="entry name" value="PRC-barrel domain"/>
    <property type="match status" value="1"/>
</dbReference>
<evidence type="ECO:0000256" key="2">
    <source>
        <dbReference type="SAM" id="SignalP"/>
    </source>
</evidence>
<protein>
    <submittedName>
        <fullName evidence="4">PRC-barrel domain containing protein</fullName>
    </submittedName>
</protein>
<evidence type="ECO:0000259" key="3">
    <source>
        <dbReference type="Pfam" id="PF05239"/>
    </source>
</evidence>
<evidence type="ECO:0000313" key="4">
    <source>
        <dbReference type="EMBL" id="KAB1078546.1"/>
    </source>
</evidence>
<feature type="chain" id="PRO_5026689235" evidence="2">
    <location>
        <begin position="22"/>
        <end position="202"/>
    </location>
</feature>
<feature type="compositionally biased region" description="Polar residues" evidence="1">
    <location>
        <begin position="112"/>
        <end position="125"/>
    </location>
</feature>
<dbReference type="InterPro" id="IPR027275">
    <property type="entry name" value="PRC-brl_dom"/>
</dbReference>
<evidence type="ECO:0000313" key="5">
    <source>
        <dbReference type="Proteomes" id="UP000474159"/>
    </source>
</evidence>
<accession>A0A6L3SXA7</accession>
<dbReference type="EMBL" id="VZZK01000013">
    <property type="protein sequence ID" value="KAB1078546.1"/>
    <property type="molecule type" value="Genomic_DNA"/>
</dbReference>
<dbReference type="RefSeq" id="WP_151000856.1">
    <property type="nucleotide sequence ID" value="NZ_VZZK01000013.1"/>
</dbReference>
<feature type="compositionally biased region" description="Basic and acidic residues" evidence="1">
    <location>
        <begin position="146"/>
        <end position="169"/>
    </location>
</feature>
<dbReference type="PANTHER" id="PTHR36505">
    <property type="entry name" value="BLR1072 PROTEIN"/>
    <property type="match status" value="1"/>
</dbReference>
<reference evidence="4 5" key="1">
    <citation type="submission" date="2019-09" db="EMBL/GenBank/DDBJ databases">
        <title>YIM 48816 draft genome.</title>
        <authorList>
            <person name="Jiang L."/>
        </authorList>
    </citation>
    <scope>NUCLEOTIDE SEQUENCE [LARGE SCALE GENOMIC DNA]</scope>
    <source>
        <strain evidence="4 5">YIM 48816</strain>
    </source>
</reference>
<dbReference type="AlphaFoldDB" id="A0A6L3SXA7"/>
<name>A0A6L3SXA7_9HYPH</name>
<gene>
    <name evidence="4" type="ORF">F6X53_14195</name>
</gene>
<dbReference type="Pfam" id="PF05239">
    <property type="entry name" value="PRC"/>
    <property type="match status" value="1"/>
</dbReference>
<dbReference type="SUPFAM" id="SSF50346">
    <property type="entry name" value="PRC-barrel domain"/>
    <property type="match status" value="1"/>
</dbReference>
<dbReference type="InterPro" id="IPR011033">
    <property type="entry name" value="PRC_barrel-like_sf"/>
</dbReference>
<feature type="signal peptide" evidence="2">
    <location>
        <begin position="1"/>
        <end position="21"/>
    </location>
</feature>
<feature type="region of interest" description="Disordered" evidence="1">
    <location>
        <begin position="108"/>
        <end position="171"/>
    </location>
</feature>
<dbReference type="Proteomes" id="UP000474159">
    <property type="component" value="Unassembled WGS sequence"/>
</dbReference>
<keyword evidence="2" id="KW-0732">Signal</keyword>
<comment type="caution">
    <text evidence="4">The sequence shown here is derived from an EMBL/GenBank/DDBJ whole genome shotgun (WGS) entry which is preliminary data.</text>
</comment>
<dbReference type="PANTHER" id="PTHR36505:SF1">
    <property type="entry name" value="BLR1072 PROTEIN"/>
    <property type="match status" value="1"/>
</dbReference>